<feature type="transmembrane region" description="Helical" evidence="11">
    <location>
        <begin position="79"/>
        <end position="98"/>
    </location>
</feature>
<evidence type="ECO:0000256" key="3">
    <source>
        <dbReference type="ARBA" id="ARBA00022448"/>
    </source>
</evidence>
<evidence type="ECO:0000313" key="13">
    <source>
        <dbReference type="EMBL" id="PIR70095.1"/>
    </source>
</evidence>
<evidence type="ECO:0000256" key="4">
    <source>
        <dbReference type="ARBA" id="ARBA00022547"/>
    </source>
</evidence>
<dbReference type="Gene3D" id="1.20.120.220">
    <property type="entry name" value="ATP synthase, F0 complex, subunit A"/>
    <property type="match status" value="1"/>
</dbReference>
<sequence>MPKISIKAEHLFSIFGFDVTNSLVLAFITALILIILGIIFKRNIRLMPGRVQNLLEYAFEEMLNLCDSVLNNREKTEKYFPLVATIFFFVLISNWLGLLPGVGSLGILEVHGEESILIPFFRAPAADLNFTLAIALISVIAINIFGIVAVGAVTHFKKFFNFKGPIQFFIGILEFISEIAKIISFSFRLFGNVFAGEVLLIIIAFLLPFIAPLPFLFLEIFVGFIQAFVFAMLTLVFVAIATLEESH</sequence>
<feature type="transmembrane region" description="Helical" evidence="11">
    <location>
        <begin position="20"/>
        <end position="40"/>
    </location>
</feature>
<dbReference type="EMBL" id="PFCN01000037">
    <property type="protein sequence ID" value="PIR70095.1"/>
    <property type="molecule type" value="Genomic_DNA"/>
</dbReference>
<dbReference type="InterPro" id="IPR035908">
    <property type="entry name" value="F0_ATP_A_sf"/>
</dbReference>
<keyword evidence="9 11" id="KW-0472">Membrane</keyword>
<dbReference type="PRINTS" id="PR00123">
    <property type="entry name" value="ATPASEA"/>
</dbReference>
<evidence type="ECO:0000256" key="11">
    <source>
        <dbReference type="HAMAP-Rule" id="MF_01393"/>
    </source>
</evidence>
<keyword evidence="8 11" id="KW-0406">Ion transport</keyword>
<comment type="similarity">
    <text evidence="2 11 12">Belongs to the ATPase A chain family.</text>
</comment>
<evidence type="ECO:0000256" key="1">
    <source>
        <dbReference type="ARBA" id="ARBA00004141"/>
    </source>
</evidence>
<dbReference type="PROSITE" id="PS00449">
    <property type="entry name" value="ATPASE_A"/>
    <property type="match status" value="1"/>
</dbReference>
<dbReference type="SUPFAM" id="SSF81336">
    <property type="entry name" value="F1F0 ATP synthase subunit A"/>
    <property type="match status" value="1"/>
</dbReference>
<accession>A0A2H0TGZ9</accession>
<keyword evidence="7 11" id="KW-1133">Transmembrane helix</keyword>
<dbReference type="Proteomes" id="UP000229383">
    <property type="component" value="Unassembled WGS sequence"/>
</dbReference>
<reference evidence="14" key="1">
    <citation type="submission" date="2017-09" db="EMBL/GenBank/DDBJ databases">
        <title>Depth-based differentiation of microbial function through sediment-hosted aquifers and enrichment of novel symbionts in the deep terrestrial subsurface.</title>
        <authorList>
            <person name="Probst A.J."/>
            <person name="Ladd B."/>
            <person name="Jarett J.K."/>
            <person name="Geller-Mcgrath D.E."/>
            <person name="Sieber C.M.K."/>
            <person name="Emerson J.B."/>
            <person name="Anantharaman K."/>
            <person name="Thomas B.C."/>
            <person name="Malmstrom R."/>
            <person name="Stieglmeier M."/>
            <person name="Klingl A."/>
            <person name="Woyke T."/>
            <person name="Ryan C.M."/>
            <person name="Banfield J.F."/>
        </authorList>
    </citation>
    <scope>NUCLEOTIDE SEQUENCE [LARGE SCALE GENOMIC DNA]</scope>
</reference>
<evidence type="ECO:0000313" key="14">
    <source>
        <dbReference type="Proteomes" id="UP000229383"/>
    </source>
</evidence>
<dbReference type="GO" id="GO:0042777">
    <property type="term" value="P:proton motive force-driven plasma membrane ATP synthesis"/>
    <property type="evidence" value="ECO:0007669"/>
    <property type="project" value="TreeGrafter"/>
</dbReference>
<protein>
    <recommendedName>
        <fullName evidence="11 12">ATP synthase subunit a</fullName>
    </recommendedName>
    <alternativeName>
        <fullName evidence="11">ATP synthase F0 sector subunit a</fullName>
    </alternativeName>
    <alternativeName>
        <fullName evidence="11">F-ATPase subunit 6</fullName>
    </alternativeName>
</protein>
<dbReference type="CDD" id="cd00310">
    <property type="entry name" value="ATP-synt_Fo_a_6"/>
    <property type="match status" value="1"/>
</dbReference>
<keyword evidence="3 11" id="KW-0813">Transport</keyword>
<dbReference type="PANTHER" id="PTHR42823">
    <property type="entry name" value="ATP SYNTHASE SUBUNIT A, CHLOROPLASTIC"/>
    <property type="match status" value="1"/>
</dbReference>
<proteinExistence type="inferred from homology"/>
<dbReference type="AlphaFoldDB" id="A0A2H0TGZ9"/>
<comment type="function">
    <text evidence="11 12">Key component of the proton channel; it plays a direct role in the translocation of protons across the membrane.</text>
</comment>
<keyword evidence="6 11" id="KW-0375">Hydrogen ion transport</keyword>
<dbReference type="Pfam" id="PF00119">
    <property type="entry name" value="ATP-synt_A"/>
    <property type="match status" value="1"/>
</dbReference>
<organism evidence="13 14">
    <name type="scientific">Candidatus Niyogibacteria bacterium CG10_big_fil_rev_8_21_14_0_10_42_19</name>
    <dbReference type="NCBI Taxonomy" id="1974725"/>
    <lineage>
        <taxon>Bacteria</taxon>
        <taxon>Candidatus Niyogiibacteriota</taxon>
    </lineage>
</organism>
<name>A0A2H0TGZ9_9BACT</name>
<dbReference type="PANTHER" id="PTHR42823:SF3">
    <property type="entry name" value="ATP SYNTHASE SUBUNIT A, CHLOROPLASTIC"/>
    <property type="match status" value="1"/>
</dbReference>
<dbReference type="GO" id="GO:0005886">
    <property type="term" value="C:plasma membrane"/>
    <property type="evidence" value="ECO:0007669"/>
    <property type="project" value="UniProtKB-SubCell"/>
</dbReference>
<keyword evidence="11" id="KW-1003">Cell membrane</keyword>
<evidence type="ECO:0000256" key="10">
    <source>
        <dbReference type="ARBA" id="ARBA00023310"/>
    </source>
</evidence>
<dbReference type="InterPro" id="IPR000568">
    <property type="entry name" value="ATP_synth_F0_asu"/>
</dbReference>
<dbReference type="NCBIfam" id="TIGR01131">
    <property type="entry name" value="ATP_synt_6_or_A"/>
    <property type="match status" value="1"/>
</dbReference>
<comment type="subcellular location">
    <subcellularLocation>
        <location evidence="11 12">Cell membrane</location>
        <topology evidence="11 12">Multi-pass membrane protein</topology>
    </subcellularLocation>
    <subcellularLocation>
        <location evidence="1">Membrane</location>
        <topology evidence="1">Multi-pass membrane protein</topology>
    </subcellularLocation>
</comment>
<feature type="transmembrane region" description="Helical" evidence="11">
    <location>
        <begin position="216"/>
        <end position="243"/>
    </location>
</feature>
<evidence type="ECO:0000256" key="7">
    <source>
        <dbReference type="ARBA" id="ARBA00022989"/>
    </source>
</evidence>
<evidence type="ECO:0000256" key="8">
    <source>
        <dbReference type="ARBA" id="ARBA00023065"/>
    </source>
</evidence>
<keyword evidence="10 11" id="KW-0066">ATP synthesis</keyword>
<keyword evidence="4 11" id="KW-0138">CF(0)</keyword>
<gene>
    <name evidence="11 13" type="primary">atpB</name>
    <name evidence="13" type="ORF">COU46_03430</name>
</gene>
<evidence type="ECO:0000256" key="2">
    <source>
        <dbReference type="ARBA" id="ARBA00006810"/>
    </source>
</evidence>
<keyword evidence="5 11" id="KW-0812">Transmembrane</keyword>
<evidence type="ECO:0000256" key="6">
    <source>
        <dbReference type="ARBA" id="ARBA00022781"/>
    </source>
</evidence>
<feature type="transmembrane region" description="Helical" evidence="11">
    <location>
        <begin position="189"/>
        <end position="210"/>
    </location>
</feature>
<evidence type="ECO:0000256" key="9">
    <source>
        <dbReference type="ARBA" id="ARBA00023136"/>
    </source>
</evidence>
<dbReference type="InterPro" id="IPR023011">
    <property type="entry name" value="ATP_synth_F0_asu_AS"/>
</dbReference>
<evidence type="ECO:0000256" key="12">
    <source>
        <dbReference type="RuleBase" id="RU000483"/>
    </source>
</evidence>
<dbReference type="GO" id="GO:0045259">
    <property type="term" value="C:proton-transporting ATP synthase complex"/>
    <property type="evidence" value="ECO:0007669"/>
    <property type="project" value="UniProtKB-KW"/>
</dbReference>
<feature type="transmembrane region" description="Helical" evidence="11">
    <location>
        <begin position="130"/>
        <end position="153"/>
    </location>
</feature>
<comment type="caution">
    <text evidence="13">The sequence shown here is derived from an EMBL/GenBank/DDBJ whole genome shotgun (WGS) entry which is preliminary data.</text>
</comment>
<evidence type="ECO:0000256" key="5">
    <source>
        <dbReference type="ARBA" id="ARBA00022692"/>
    </source>
</evidence>
<dbReference type="HAMAP" id="MF_01393">
    <property type="entry name" value="ATP_synth_a_bact"/>
    <property type="match status" value="1"/>
</dbReference>
<dbReference type="GO" id="GO:0046933">
    <property type="term" value="F:proton-transporting ATP synthase activity, rotational mechanism"/>
    <property type="evidence" value="ECO:0007669"/>
    <property type="project" value="UniProtKB-UniRule"/>
</dbReference>
<dbReference type="InterPro" id="IPR045082">
    <property type="entry name" value="ATP_syn_F0_a_bact/chloroplast"/>
</dbReference>